<sequence>MSAVPTNVPSLAGQGSEEAKAAVRVQRDMKRKKDSLRKLKMRIKSQELGDTSYQPTHMEEMEKIKEEISVLEKMLPPTVPGIKESAVTPRLKQGGPATPRTGGNGKKVAHKSASLSPSRSLGKQSPRGHHAAPKHHDAAGNSKQVSPPVSDDPSARCVPFDSDNKVDIAAQLRERIESSVTTSVYVAPVSQPLVDSRMIHYQVAELAMMMESMMIVGGNARTFAMLDAFRALLKSTPILSPPALNDVNPQSFENLIKMNFEFLCRSRDPSAGMTHAKDALIRRVVTLLSQGQKMRASAVDFFGLPTSSRSHEQAPDSELPSLHGSDVDSSFSIGPRDLSLKVLDSIERELQLSIKSIIEDRSAQHLSSNDTILVFGRSSTVELILLAAAGNPRLVVKPKVIVVDSAPLYEGRALATRLSCSGLTVTYGLITTCCTLMPRCTRVFIGAAAVLQNGDVFSRCGTAVVVASAKQYRKPVLCFSESMKFVPEVWLGNLGQNTKLTGVRHPHHGELRLCSPRSWSTSPLHGREVLEESRVLGNGNSATGRSVADEHSRLLYAGSRSSSGYLYDLTPAAYIDMIICEMGCLHTSAIVAALRDREDRDDYLMSSA</sequence>
<feature type="compositionally biased region" description="Basic and acidic residues" evidence="10">
    <location>
        <begin position="17"/>
        <end position="28"/>
    </location>
</feature>
<feature type="compositionally biased region" description="Polar residues" evidence="10">
    <location>
        <begin position="113"/>
        <end position="123"/>
    </location>
</feature>
<protein>
    <recommendedName>
        <fullName evidence="6">Translation initiation factor eIF2B subunit delta</fullName>
    </recommendedName>
    <alternativeName>
        <fullName evidence="7">eIF2B GDP-GTP exchange factor subunit delta</fullName>
    </alternativeName>
</protein>
<evidence type="ECO:0000256" key="6">
    <source>
        <dbReference type="ARBA" id="ARBA00044147"/>
    </source>
</evidence>
<evidence type="ECO:0000256" key="10">
    <source>
        <dbReference type="SAM" id="MobiDB-lite"/>
    </source>
</evidence>
<feature type="region of interest" description="Disordered" evidence="10">
    <location>
        <begin position="1"/>
        <end position="34"/>
    </location>
</feature>
<name>G0UA56_TRYVY</name>
<evidence type="ECO:0000256" key="8">
    <source>
        <dbReference type="ARBA" id="ARBA00046432"/>
    </source>
</evidence>
<dbReference type="SUPFAM" id="SSF100950">
    <property type="entry name" value="NagB/RpiA/CoA transferase-like"/>
    <property type="match status" value="1"/>
</dbReference>
<comment type="subunit">
    <text evidence="8">Component of the translation initiation factor 2B (eIF2B) complex which is a heterodecamer of two sets of five different subunits: alpha, beta, gamma, delta and epsilon. Subunits alpha, beta and delta comprise a regulatory subcomplex and subunits epsilon and gamma comprise a catalytic subcomplex. Within the complex, the hexameric regulatory complex resides at the center, with the two heterodimeric catalytic subcomplexes bound on opposite sides.</text>
</comment>
<evidence type="ECO:0000256" key="5">
    <source>
        <dbReference type="ARBA" id="ARBA00022917"/>
    </source>
</evidence>
<dbReference type="Pfam" id="PF01008">
    <property type="entry name" value="IF-2B"/>
    <property type="match status" value="1"/>
</dbReference>
<dbReference type="Gene3D" id="3.40.50.10470">
    <property type="entry name" value="Translation initiation factor eif-2b, domain 2"/>
    <property type="match status" value="1"/>
</dbReference>
<dbReference type="EMBL" id="HE573027">
    <property type="protein sequence ID" value="CCC52688.1"/>
    <property type="molecule type" value="Genomic_DNA"/>
</dbReference>
<proteinExistence type="inferred from homology"/>
<dbReference type="GO" id="GO:0003743">
    <property type="term" value="F:translation initiation factor activity"/>
    <property type="evidence" value="ECO:0007669"/>
    <property type="project" value="UniProtKB-KW"/>
</dbReference>
<keyword evidence="3" id="KW-0963">Cytoplasm</keyword>
<evidence type="ECO:0000256" key="9">
    <source>
        <dbReference type="RuleBase" id="RU003814"/>
    </source>
</evidence>
<evidence type="ECO:0000313" key="11">
    <source>
        <dbReference type="EMBL" id="CCC52688.1"/>
    </source>
</evidence>
<evidence type="ECO:0000256" key="7">
    <source>
        <dbReference type="ARBA" id="ARBA00044356"/>
    </source>
</evidence>
<feature type="region of interest" description="Disordered" evidence="10">
    <location>
        <begin position="307"/>
        <end position="328"/>
    </location>
</feature>
<evidence type="ECO:0000256" key="2">
    <source>
        <dbReference type="ARBA" id="ARBA00007251"/>
    </source>
</evidence>
<dbReference type="PANTHER" id="PTHR10233:SF14">
    <property type="entry name" value="TRANSLATION INITIATION FACTOR EIF-2B SUBUNIT DELTA"/>
    <property type="match status" value="1"/>
</dbReference>
<dbReference type="GO" id="GO:0005829">
    <property type="term" value="C:cytosol"/>
    <property type="evidence" value="ECO:0007669"/>
    <property type="project" value="UniProtKB-SubCell"/>
</dbReference>
<dbReference type="PANTHER" id="PTHR10233">
    <property type="entry name" value="TRANSLATION INITIATION FACTOR EIF-2B"/>
    <property type="match status" value="1"/>
</dbReference>
<dbReference type="AlphaFoldDB" id="G0UA56"/>
<comment type="subcellular location">
    <subcellularLocation>
        <location evidence="1">Cytoplasm</location>
        <location evidence="1">Cytosol</location>
    </subcellularLocation>
</comment>
<dbReference type="InterPro" id="IPR000649">
    <property type="entry name" value="IF-2B-related"/>
</dbReference>
<evidence type="ECO:0000256" key="3">
    <source>
        <dbReference type="ARBA" id="ARBA00022490"/>
    </source>
</evidence>
<accession>G0UA56</accession>
<evidence type="ECO:0000256" key="4">
    <source>
        <dbReference type="ARBA" id="ARBA00022540"/>
    </source>
</evidence>
<comment type="similarity">
    <text evidence="2 9">Belongs to the eIF-2B alpha/beta/delta subunits family.</text>
</comment>
<dbReference type="InterPro" id="IPR042529">
    <property type="entry name" value="IF_2B-like_C"/>
</dbReference>
<evidence type="ECO:0000256" key="1">
    <source>
        <dbReference type="ARBA" id="ARBA00004514"/>
    </source>
</evidence>
<keyword evidence="5" id="KW-0648">Protein biosynthesis</keyword>
<gene>
    <name evidence="11" type="ORF">TVY486_1101730</name>
</gene>
<keyword evidence="4 11" id="KW-0396">Initiation factor</keyword>
<dbReference type="InterPro" id="IPR037171">
    <property type="entry name" value="NagB/RpiA_transferase-like"/>
</dbReference>
<organism evidence="11">
    <name type="scientific">Trypanosoma vivax (strain Y486)</name>
    <dbReference type="NCBI Taxonomy" id="1055687"/>
    <lineage>
        <taxon>Eukaryota</taxon>
        <taxon>Discoba</taxon>
        <taxon>Euglenozoa</taxon>
        <taxon>Kinetoplastea</taxon>
        <taxon>Metakinetoplastina</taxon>
        <taxon>Trypanosomatida</taxon>
        <taxon>Trypanosomatidae</taxon>
        <taxon>Trypanosoma</taxon>
        <taxon>Duttonella</taxon>
    </lineage>
</organism>
<reference evidence="11" key="1">
    <citation type="journal article" date="2012" name="Proc. Natl. Acad. Sci. U.S.A.">
        <title>Antigenic diversity is generated by distinct evolutionary mechanisms in African trypanosome species.</title>
        <authorList>
            <person name="Jackson A.P."/>
            <person name="Berry A."/>
            <person name="Aslett M."/>
            <person name="Allison H.C."/>
            <person name="Burton P."/>
            <person name="Vavrova-Anderson J."/>
            <person name="Brown R."/>
            <person name="Browne H."/>
            <person name="Corton N."/>
            <person name="Hauser H."/>
            <person name="Gamble J."/>
            <person name="Gilderthorp R."/>
            <person name="Marcello L."/>
            <person name="McQuillan J."/>
            <person name="Otto T.D."/>
            <person name="Quail M.A."/>
            <person name="Sanders M.J."/>
            <person name="van Tonder A."/>
            <person name="Ginger M.L."/>
            <person name="Field M.C."/>
            <person name="Barry J.D."/>
            <person name="Hertz-Fowler C."/>
            <person name="Berriman M."/>
        </authorList>
    </citation>
    <scope>NUCLEOTIDE SEQUENCE</scope>
    <source>
        <strain evidence="11">Y486</strain>
    </source>
</reference>
<feature type="region of interest" description="Disordered" evidence="10">
    <location>
        <begin position="76"/>
        <end position="161"/>
    </location>
</feature>